<organism evidence="2 3">
    <name type="scientific">Sphingobium yanoikuyae</name>
    <name type="common">Sphingomonas yanoikuyae</name>
    <dbReference type="NCBI Taxonomy" id="13690"/>
    <lineage>
        <taxon>Bacteria</taxon>
        <taxon>Pseudomonadati</taxon>
        <taxon>Pseudomonadota</taxon>
        <taxon>Alphaproteobacteria</taxon>
        <taxon>Sphingomonadales</taxon>
        <taxon>Sphingomonadaceae</taxon>
        <taxon>Sphingobium</taxon>
    </lineage>
</organism>
<evidence type="ECO:0000256" key="1">
    <source>
        <dbReference type="SAM" id="MobiDB-lite"/>
    </source>
</evidence>
<gene>
    <name evidence="2" type="ORF">CP98_05112</name>
</gene>
<protein>
    <submittedName>
        <fullName evidence="2">Uncharacterized protein</fullName>
    </submittedName>
</protein>
<accession>A0A084E3H1</accession>
<name>A0A084E3H1_SPHYA</name>
<feature type="region of interest" description="Disordered" evidence="1">
    <location>
        <begin position="26"/>
        <end position="139"/>
    </location>
</feature>
<sequence length="139" mass="14396">MNKRQFAIAFLSTLAAAGTISTAEARSRSFQHSHSRSVQGPNGRGFHHDYAASRGGGQAAMSRNIQTNDGRGLSSQRGYQVQDGQFHGATSHVTNSGKSWGRSTSAVANGDGTATYQRDITGPNGGSASRSGTIGGGPR</sequence>
<dbReference type="EMBL" id="JGVR01000065">
    <property type="protein sequence ID" value="KEZ12513.1"/>
    <property type="molecule type" value="Genomic_DNA"/>
</dbReference>
<feature type="compositionally biased region" description="Polar residues" evidence="1">
    <location>
        <begin position="91"/>
        <end position="118"/>
    </location>
</feature>
<evidence type="ECO:0000313" key="3">
    <source>
        <dbReference type="Proteomes" id="UP000028534"/>
    </source>
</evidence>
<proteinExistence type="predicted"/>
<reference evidence="2 3" key="1">
    <citation type="submission" date="2014-03" db="EMBL/GenBank/DDBJ databases">
        <title>Genome sequence of Sphingobium yanoikuyae B1.</title>
        <authorList>
            <person name="Gan H.M."/>
            <person name="Gan H.Y."/>
            <person name="Savka M.A."/>
        </authorList>
    </citation>
    <scope>NUCLEOTIDE SEQUENCE [LARGE SCALE GENOMIC DNA]</scope>
    <source>
        <strain evidence="2 3">B1</strain>
    </source>
</reference>
<feature type="compositionally biased region" description="Polar residues" evidence="1">
    <location>
        <begin position="61"/>
        <end position="83"/>
    </location>
</feature>
<dbReference type="RefSeq" id="WP_051887088.1">
    <property type="nucleotide sequence ID" value="NZ_DAIQKB010000050.1"/>
</dbReference>
<dbReference type="Proteomes" id="UP000028534">
    <property type="component" value="Unassembled WGS sequence"/>
</dbReference>
<dbReference type="AlphaFoldDB" id="A0A084E3H1"/>
<evidence type="ECO:0000313" key="2">
    <source>
        <dbReference type="EMBL" id="KEZ12513.1"/>
    </source>
</evidence>
<dbReference type="PATRIC" id="fig|13690.10.peg.5289"/>
<comment type="caution">
    <text evidence="2">The sequence shown here is derived from an EMBL/GenBank/DDBJ whole genome shotgun (WGS) entry which is preliminary data.</text>
</comment>